<feature type="region of interest" description="Disordered" evidence="5">
    <location>
        <begin position="1"/>
        <end position="75"/>
    </location>
</feature>
<feature type="compositionally biased region" description="Low complexity" evidence="5">
    <location>
        <begin position="214"/>
        <end position="223"/>
    </location>
</feature>
<dbReference type="PROSITE" id="PS50089">
    <property type="entry name" value="ZF_RING_2"/>
    <property type="match status" value="1"/>
</dbReference>
<evidence type="ECO:0000256" key="3">
    <source>
        <dbReference type="ARBA" id="ARBA00022833"/>
    </source>
</evidence>
<reference evidence="7" key="3">
    <citation type="submission" date="2015-02" db="UniProtKB">
        <authorList>
            <consortium name="EnsemblProtists"/>
        </authorList>
    </citation>
    <scope>IDENTIFICATION</scope>
    <source>
        <strain evidence="7">DAOM BR144</strain>
    </source>
</reference>
<feature type="compositionally biased region" description="Gly residues" evidence="5">
    <location>
        <begin position="52"/>
        <end position="63"/>
    </location>
</feature>
<feature type="compositionally biased region" description="Polar residues" evidence="5">
    <location>
        <begin position="841"/>
        <end position="850"/>
    </location>
</feature>
<feature type="compositionally biased region" description="Polar residues" evidence="5">
    <location>
        <begin position="575"/>
        <end position="586"/>
    </location>
</feature>
<keyword evidence="2 4" id="KW-0863">Zinc-finger</keyword>
<dbReference type="Pfam" id="PF00097">
    <property type="entry name" value="zf-C3HC4"/>
    <property type="match status" value="1"/>
</dbReference>
<keyword evidence="3" id="KW-0862">Zinc</keyword>
<feature type="compositionally biased region" description="Low complexity" evidence="5">
    <location>
        <begin position="810"/>
        <end position="823"/>
    </location>
</feature>
<feature type="region of interest" description="Disordered" evidence="5">
    <location>
        <begin position="201"/>
        <end position="223"/>
    </location>
</feature>
<dbReference type="VEuPathDB" id="FungiDB:PYU1_G007643"/>
<dbReference type="AlphaFoldDB" id="K3WRR5"/>
<dbReference type="PANTHER" id="PTHR31827:SF1">
    <property type="entry name" value="EMB|CAB89363.1"/>
    <property type="match status" value="1"/>
</dbReference>
<dbReference type="eggNOG" id="ENOG502RBW4">
    <property type="taxonomic scope" value="Eukaryota"/>
</dbReference>
<organism evidence="7 8">
    <name type="scientific">Globisporangium ultimum (strain ATCC 200006 / CBS 805.95 / DAOM BR144)</name>
    <name type="common">Pythium ultimum</name>
    <dbReference type="NCBI Taxonomy" id="431595"/>
    <lineage>
        <taxon>Eukaryota</taxon>
        <taxon>Sar</taxon>
        <taxon>Stramenopiles</taxon>
        <taxon>Oomycota</taxon>
        <taxon>Peronosporomycetes</taxon>
        <taxon>Pythiales</taxon>
        <taxon>Pythiaceae</taxon>
        <taxon>Globisporangium</taxon>
    </lineage>
</organism>
<feature type="region of interest" description="Disordered" evidence="5">
    <location>
        <begin position="310"/>
        <end position="330"/>
    </location>
</feature>
<feature type="compositionally biased region" description="Low complexity" evidence="5">
    <location>
        <begin position="261"/>
        <end position="286"/>
    </location>
</feature>
<feature type="compositionally biased region" description="Low complexity" evidence="5">
    <location>
        <begin position="587"/>
        <end position="602"/>
    </location>
</feature>
<evidence type="ECO:0000313" key="7">
    <source>
        <dbReference type="EnsemblProtists" id="PYU1_T007659"/>
    </source>
</evidence>
<dbReference type="InterPro" id="IPR056866">
    <property type="entry name" value="Znf_WRKY19"/>
</dbReference>
<dbReference type="SUPFAM" id="SSF57850">
    <property type="entry name" value="RING/U-box"/>
    <property type="match status" value="1"/>
</dbReference>
<dbReference type="HOGENOM" id="CLU_018849_0_0_1"/>
<feature type="compositionally biased region" description="Low complexity" evidence="5">
    <location>
        <begin position="317"/>
        <end position="330"/>
    </location>
</feature>
<evidence type="ECO:0000256" key="1">
    <source>
        <dbReference type="ARBA" id="ARBA00022723"/>
    </source>
</evidence>
<reference evidence="8" key="2">
    <citation type="submission" date="2010-04" db="EMBL/GenBank/DDBJ databases">
        <authorList>
            <person name="Buell R."/>
            <person name="Hamilton J."/>
            <person name="Hostetler J."/>
        </authorList>
    </citation>
    <scope>NUCLEOTIDE SEQUENCE [LARGE SCALE GENOMIC DNA]</scope>
    <source>
        <strain evidence="8">DAOM:BR144</strain>
    </source>
</reference>
<evidence type="ECO:0000259" key="6">
    <source>
        <dbReference type="PROSITE" id="PS50089"/>
    </source>
</evidence>
<dbReference type="Gene3D" id="3.30.40.10">
    <property type="entry name" value="Zinc/RING finger domain, C3HC4 (zinc finger)"/>
    <property type="match status" value="1"/>
</dbReference>
<evidence type="ECO:0000256" key="4">
    <source>
        <dbReference type="PROSITE-ProRule" id="PRU00175"/>
    </source>
</evidence>
<feature type="compositionally biased region" description="Low complexity" evidence="5">
    <location>
        <begin position="64"/>
        <end position="73"/>
    </location>
</feature>
<feature type="domain" description="RING-type" evidence="6">
    <location>
        <begin position="450"/>
        <end position="487"/>
    </location>
</feature>
<sequence length="850" mass="89909">MNELTHAHHLQQQQQSRAGVPPLPMAASTADRSKPQRFPRASEPNYANEYPPGGGFMGYGGGSHQQQQHLQQQNKDRELKFNDFQSSAYHQQQQQQTAPAAAAPQQYSYPYAGYGQYEYQQQQQQQQAMGHIGLAHHQHQHQQHQGYGAPAAAADPLGMLVSSATQPDAMPQQQQHDLSKNNAAALNKYRSFATQDTYLNPQALFSGNPHNDRQQQQQQQQQQDSFLPLKYAQPNNNAVQQQQQQQMALDVSNPHHHHPTSFRSQGSASSFSAGSTYYGSSTRGGPTSMELVSPTAAAAAMTSSYDASTGALQQRMSHSSSSNTSNHSNNYGIGLRVPHLLPGSAAALTNRLKDAGDLDPRIPTSTSLGFDPQVVGVGGVSSKAIGSSHPPMYAESSAVLSDNAAPATSGSSNNNALYGMNGQPSAVGIHAQVSNPLVTGGAGAGEEEVCSLCLGSQCDRIAVACGHRFHYNCLHDWGDKLVCPMCRPANYPITSLATTSNVSAAASSHGAAFSHNNNVIQLDGPVHPHQAAQPGASLQSMPQSKKTPSSRGLGENAASASTRPPPIDTTRPPESSMTGGTNKSPATSSTGVTPTRSGSTTSSGGGSGRARKNKKLKDCSVPGCDRTVRSRGLCKGHGGGRRCGFAGCGLSDQGGGYCISHGGGKRCQYDGCDNSAQSRGLCKLHGGGSRCTVANCTKSSQGRGLCRAHGGGRRCMVEGCNKTDRRAGYCVTHGADKKCIVGECSKTGRIDNMCTKHYFERNQPFARASGNSEQDTMPTDMGNESTMVMGSATSSAKGTRKKLSTSGSNVVASSVSSAAVRARMMTNERKDDMPEQKRAKQQGSGMHSRQ</sequence>
<keyword evidence="8" id="KW-1185">Reference proteome</keyword>
<dbReference type="Pfam" id="PF24906">
    <property type="entry name" value="Zf_WRKY19"/>
    <property type="match status" value="4"/>
</dbReference>
<name>K3WRR5_GLOUD</name>
<evidence type="ECO:0000256" key="2">
    <source>
        <dbReference type="ARBA" id="ARBA00022771"/>
    </source>
</evidence>
<dbReference type="Proteomes" id="UP000019132">
    <property type="component" value="Unassembled WGS sequence"/>
</dbReference>
<dbReference type="EMBL" id="GL376585">
    <property type="status" value="NOT_ANNOTATED_CDS"/>
    <property type="molecule type" value="Genomic_DNA"/>
</dbReference>
<protein>
    <recommendedName>
        <fullName evidence="6">RING-type domain-containing protein</fullName>
    </recommendedName>
</protein>
<dbReference type="InParanoid" id="K3WRR5"/>
<dbReference type="EnsemblProtists" id="PYU1_T007659">
    <property type="protein sequence ID" value="PYU1_T007659"/>
    <property type="gene ID" value="PYU1_G007643"/>
</dbReference>
<proteinExistence type="predicted"/>
<feature type="compositionally biased region" description="Polar residues" evidence="5">
    <location>
        <begin position="536"/>
        <end position="550"/>
    </location>
</feature>
<dbReference type="InterPro" id="IPR013083">
    <property type="entry name" value="Znf_RING/FYVE/PHD"/>
</dbReference>
<evidence type="ECO:0000313" key="8">
    <source>
        <dbReference type="Proteomes" id="UP000019132"/>
    </source>
</evidence>
<dbReference type="GO" id="GO:0008270">
    <property type="term" value="F:zinc ion binding"/>
    <property type="evidence" value="ECO:0007669"/>
    <property type="project" value="UniProtKB-KW"/>
</dbReference>
<feature type="region of interest" description="Disordered" evidence="5">
    <location>
        <begin position="236"/>
        <end position="286"/>
    </location>
</feature>
<feature type="region of interest" description="Disordered" evidence="5">
    <location>
        <begin position="789"/>
        <end position="850"/>
    </location>
</feature>
<evidence type="ECO:0000256" key="5">
    <source>
        <dbReference type="SAM" id="MobiDB-lite"/>
    </source>
</evidence>
<accession>K3WRR5</accession>
<dbReference type="STRING" id="431595.K3WRR5"/>
<dbReference type="SMART" id="SM00184">
    <property type="entry name" value="RING"/>
    <property type="match status" value="1"/>
</dbReference>
<dbReference type="InterPro" id="IPR018957">
    <property type="entry name" value="Znf_C3HC4_RING-type"/>
</dbReference>
<keyword evidence="1" id="KW-0479">Metal-binding</keyword>
<dbReference type="InterPro" id="IPR001841">
    <property type="entry name" value="Znf_RING"/>
</dbReference>
<dbReference type="PANTHER" id="PTHR31827">
    <property type="entry name" value="EMB|CAB89363.1"/>
    <property type="match status" value="1"/>
</dbReference>
<feature type="compositionally biased region" description="Basic and acidic residues" evidence="5">
    <location>
        <begin position="826"/>
        <end position="838"/>
    </location>
</feature>
<reference evidence="8" key="1">
    <citation type="journal article" date="2010" name="Genome Biol.">
        <title>Genome sequence of the necrotrophic plant pathogen Pythium ultimum reveals original pathogenicity mechanisms and effector repertoire.</title>
        <authorList>
            <person name="Levesque C.A."/>
            <person name="Brouwer H."/>
            <person name="Cano L."/>
            <person name="Hamilton J.P."/>
            <person name="Holt C."/>
            <person name="Huitema E."/>
            <person name="Raffaele S."/>
            <person name="Robideau G.P."/>
            <person name="Thines M."/>
            <person name="Win J."/>
            <person name="Zerillo M.M."/>
            <person name="Beakes G.W."/>
            <person name="Boore J.L."/>
            <person name="Busam D."/>
            <person name="Dumas B."/>
            <person name="Ferriera S."/>
            <person name="Fuerstenberg S.I."/>
            <person name="Gachon C.M."/>
            <person name="Gaulin E."/>
            <person name="Govers F."/>
            <person name="Grenville-Briggs L."/>
            <person name="Horner N."/>
            <person name="Hostetler J."/>
            <person name="Jiang R.H."/>
            <person name="Johnson J."/>
            <person name="Krajaejun T."/>
            <person name="Lin H."/>
            <person name="Meijer H.J."/>
            <person name="Moore B."/>
            <person name="Morris P."/>
            <person name="Phuntmart V."/>
            <person name="Puiu D."/>
            <person name="Shetty J."/>
            <person name="Stajich J.E."/>
            <person name="Tripathy S."/>
            <person name="Wawra S."/>
            <person name="van West P."/>
            <person name="Whitty B.R."/>
            <person name="Coutinho P.M."/>
            <person name="Henrissat B."/>
            <person name="Martin F."/>
            <person name="Thomas P.D."/>
            <person name="Tyler B.M."/>
            <person name="De Vries R.P."/>
            <person name="Kamoun S."/>
            <person name="Yandell M."/>
            <person name="Tisserat N."/>
            <person name="Buell C.R."/>
        </authorList>
    </citation>
    <scope>NUCLEOTIDE SEQUENCE</scope>
    <source>
        <strain evidence="8">DAOM:BR144</strain>
    </source>
</reference>
<feature type="region of interest" description="Disordered" evidence="5">
    <location>
        <begin position="519"/>
        <end position="615"/>
    </location>
</feature>